<evidence type="ECO:0000256" key="1">
    <source>
        <dbReference type="SAM" id="MobiDB-lite"/>
    </source>
</evidence>
<sequence length="87" mass="9460">WSDSDAQMCEERGSTRKAPLRHAMTVDLGNAGRHDSGDDSVAFGSPISHGSPLESLFEEDEETEARSILDKNGKDSQERQSKLANIG</sequence>
<evidence type="ECO:0000313" key="2">
    <source>
        <dbReference type="EMBL" id="CEK48171.1"/>
    </source>
</evidence>
<feature type="compositionally biased region" description="Basic and acidic residues" evidence="1">
    <location>
        <begin position="64"/>
        <end position="81"/>
    </location>
</feature>
<reference evidence="2" key="1">
    <citation type="submission" date="2014-12" db="EMBL/GenBank/DDBJ databases">
        <title>Insight into the proteome of Arion vulgaris.</title>
        <authorList>
            <person name="Aradska J."/>
            <person name="Bulat T."/>
            <person name="Smidak R."/>
            <person name="Sarate P."/>
            <person name="Gangsoo J."/>
            <person name="Sialana F."/>
            <person name="Bilban M."/>
            <person name="Lubec G."/>
        </authorList>
    </citation>
    <scope>NUCLEOTIDE SEQUENCE</scope>
    <source>
        <tissue evidence="2">Skin</tissue>
    </source>
</reference>
<name>A0A0B6XX90_9EUPU</name>
<protein>
    <submittedName>
        <fullName evidence="2">Uncharacterized protein</fullName>
    </submittedName>
</protein>
<proteinExistence type="predicted"/>
<dbReference type="EMBL" id="HACG01001306">
    <property type="protein sequence ID" value="CEK48171.1"/>
    <property type="molecule type" value="Transcribed_RNA"/>
</dbReference>
<feature type="non-terminal residue" evidence="2">
    <location>
        <position position="1"/>
    </location>
</feature>
<accession>A0A0B6XX90</accession>
<organism evidence="2">
    <name type="scientific">Arion vulgaris</name>
    <dbReference type="NCBI Taxonomy" id="1028688"/>
    <lineage>
        <taxon>Eukaryota</taxon>
        <taxon>Metazoa</taxon>
        <taxon>Spiralia</taxon>
        <taxon>Lophotrochozoa</taxon>
        <taxon>Mollusca</taxon>
        <taxon>Gastropoda</taxon>
        <taxon>Heterobranchia</taxon>
        <taxon>Euthyneura</taxon>
        <taxon>Panpulmonata</taxon>
        <taxon>Eupulmonata</taxon>
        <taxon>Stylommatophora</taxon>
        <taxon>Helicina</taxon>
        <taxon>Arionoidea</taxon>
        <taxon>Arionidae</taxon>
        <taxon>Arion</taxon>
    </lineage>
</organism>
<gene>
    <name evidence="2" type="primary">ORF3277</name>
</gene>
<dbReference type="AlphaFoldDB" id="A0A0B6XX90"/>
<feature type="region of interest" description="Disordered" evidence="1">
    <location>
        <begin position="27"/>
        <end position="87"/>
    </location>
</feature>